<keyword evidence="1" id="KW-0732">Signal</keyword>
<protein>
    <submittedName>
        <fullName evidence="2">Uncharacterized protein</fullName>
    </submittedName>
</protein>
<dbReference type="VEuPathDB" id="FungiDB:I302_00394"/>
<dbReference type="GeneID" id="30204793"/>
<evidence type="ECO:0000313" key="2">
    <source>
        <dbReference type="EMBL" id="OCF28904.1"/>
    </source>
</evidence>
<dbReference type="AlphaFoldDB" id="A0A1B9GD09"/>
<evidence type="ECO:0000313" key="3">
    <source>
        <dbReference type="EMBL" id="WVW79748.1"/>
    </source>
</evidence>
<reference evidence="3" key="4">
    <citation type="submission" date="2024-02" db="EMBL/GenBank/DDBJ databases">
        <title>Comparative genomics of Cryptococcus and Kwoniella reveals pathogenesis evolution and contrasting modes of karyotype evolution via chromosome fusion or intercentromeric recombination.</title>
        <authorList>
            <person name="Coelho M.A."/>
            <person name="David-Palma M."/>
            <person name="Shea T."/>
            <person name="Bowers K."/>
            <person name="McGinley-Smith S."/>
            <person name="Mohammad A.W."/>
            <person name="Gnirke A."/>
            <person name="Yurkov A.M."/>
            <person name="Nowrousian M."/>
            <person name="Sun S."/>
            <person name="Cuomo C.A."/>
            <person name="Heitman J."/>
        </authorList>
    </citation>
    <scope>NUCLEOTIDE SEQUENCE</scope>
    <source>
        <strain evidence="3">CBS 10118</strain>
    </source>
</reference>
<sequence>MYIHPTILFALLSTAIGSLATPLERTEKEDNHLIVSYPKNTRLSYGEYRKVGPHQITFDFEPDAISGSSTHFNYEKFEYEILSNDDNTVFYTLTVSLCLGRNFPAILPVWQALSSEGFIRWVVHTCLIALQCYAKVFKEFGGTEKWVLTKDSASAADNATKSNNVDISCPLHETECTYEYNCGDKPGWGK</sequence>
<evidence type="ECO:0000313" key="4">
    <source>
        <dbReference type="Proteomes" id="UP000092730"/>
    </source>
</evidence>
<gene>
    <name evidence="2" type="ORF">I302_00394</name>
    <name evidence="3" type="ORF">I302_101718</name>
</gene>
<reference evidence="2" key="1">
    <citation type="submission" date="2013-07" db="EMBL/GenBank/DDBJ databases">
        <title>The Genome Sequence of Cryptococcus bestiolae CBS10118.</title>
        <authorList>
            <consortium name="The Broad Institute Genome Sequencing Platform"/>
            <person name="Cuomo C."/>
            <person name="Litvintseva A."/>
            <person name="Chen Y."/>
            <person name="Heitman J."/>
            <person name="Sun S."/>
            <person name="Springer D."/>
            <person name="Dromer F."/>
            <person name="Young S.K."/>
            <person name="Zeng Q."/>
            <person name="Gargeya S."/>
            <person name="Fitzgerald M."/>
            <person name="Abouelleil A."/>
            <person name="Alvarado L."/>
            <person name="Berlin A.M."/>
            <person name="Chapman S.B."/>
            <person name="Dewar J."/>
            <person name="Goldberg J."/>
            <person name="Griggs A."/>
            <person name="Gujja S."/>
            <person name="Hansen M."/>
            <person name="Howarth C."/>
            <person name="Imamovic A."/>
            <person name="Larimer J."/>
            <person name="McCowan C."/>
            <person name="Murphy C."/>
            <person name="Pearson M."/>
            <person name="Priest M."/>
            <person name="Roberts A."/>
            <person name="Saif S."/>
            <person name="Shea T."/>
            <person name="Sykes S."/>
            <person name="Wortman J."/>
            <person name="Nusbaum C."/>
            <person name="Birren B."/>
        </authorList>
    </citation>
    <scope>NUCLEOTIDE SEQUENCE [LARGE SCALE GENOMIC DNA]</scope>
    <source>
        <strain evidence="2">CBS 10118</strain>
    </source>
</reference>
<dbReference type="EMBL" id="CP144541">
    <property type="protein sequence ID" value="WVW79748.1"/>
    <property type="molecule type" value="Genomic_DNA"/>
</dbReference>
<feature type="signal peptide" evidence="1">
    <location>
        <begin position="1"/>
        <end position="20"/>
    </location>
</feature>
<dbReference type="KEGG" id="kbi:30204793"/>
<organism evidence="2">
    <name type="scientific">Kwoniella bestiolae CBS 10118</name>
    <dbReference type="NCBI Taxonomy" id="1296100"/>
    <lineage>
        <taxon>Eukaryota</taxon>
        <taxon>Fungi</taxon>
        <taxon>Dikarya</taxon>
        <taxon>Basidiomycota</taxon>
        <taxon>Agaricomycotina</taxon>
        <taxon>Tremellomycetes</taxon>
        <taxon>Tremellales</taxon>
        <taxon>Cryptococcaceae</taxon>
        <taxon>Kwoniella</taxon>
    </lineage>
</organism>
<reference evidence="2" key="3">
    <citation type="submission" date="2014-01" db="EMBL/GenBank/DDBJ databases">
        <title>Evolution of pathogenesis and genome organization in the Tremellales.</title>
        <authorList>
            <person name="Cuomo C."/>
            <person name="Litvintseva A."/>
            <person name="Heitman J."/>
            <person name="Chen Y."/>
            <person name="Sun S."/>
            <person name="Springer D."/>
            <person name="Dromer F."/>
            <person name="Young S."/>
            <person name="Zeng Q."/>
            <person name="Chapman S."/>
            <person name="Gujja S."/>
            <person name="Saif S."/>
            <person name="Birren B."/>
        </authorList>
    </citation>
    <scope>NUCLEOTIDE SEQUENCE</scope>
    <source>
        <strain evidence="2">CBS 10118</strain>
    </source>
</reference>
<accession>A0A1B9GD09</accession>
<keyword evidence="4" id="KW-1185">Reference proteome</keyword>
<dbReference type="Proteomes" id="UP000092730">
    <property type="component" value="Chromosome 1"/>
</dbReference>
<feature type="chain" id="PRO_5042335002" evidence="1">
    <location>
        <begin position="21"/>
        <end position="190"/>
    </location>
</feature>
<dbReference type="EMBL" id="KI894018">
    <property type="protein sequence ID" value="OCF28904.1"/>
    <property type="molecule type" value="Genomic_DNA"/>
</dbReference>
<proteinExistence type="predicted"/>
<evidence type="ECO:0000256" key="1">
    <source>
        <dbReference type="SAM" id="SignalP"/>
    </source>
</evidence>
<reference evidence="3" key="2">
    <citation type="submission" date="2013-07" db="EMBL/GenBank/DDBJ databases">
        <authorList>
            <consortium name="The Broad Institute Genome Sequencing Platform"/>
            <person name="Cuomo C."/>
            <person name="Litvintseva A."/>
            <person name="Chen Y."/>
            <person name="Heitman J."/>
            <person name="Sun S."/>
            <person name="Springer D."/>
            <person name="Dromer F."/>
            <person name="Young S.K."/>
            <person name="Zeng Q."/>
            <person name="Gargeya S."/>
            <person name="Fitzgerald M."/>
            <person name="Abouelleil A."/>
            <person name="Alvarado L."/>
            <person name="Berlin A.M."/>
            <person name="Chapman S.B."/>
            <person name="Dewar J."/>
            <person name="Goldberg J."/>
            <person name="Griggs A."/>
            <person name="Gujja S."/>
            <person name="Hansen M."/>
            <person name="Howarth C."/>
            <person name="Imamovic A."/>
            <person name="Larimer J."/>
            <person name="McCowan C."/>
            <person name="Murphy C."/>
            <person name="Pearson M."/>
            <person name="Priest M."/>
            <person name="Roberts A."/>
            <person name="Saif S."/>
            <person name="Shea T."/>
            <person name="Sykes S."/>
            <person name="Wortman J."/>
            <person name="Nusbaum C."/>
            <person name="Birren B."/>
        </authorList>
    </citation>
    <scope>NUCLEOTIDE SEQUENCE</scope>
    <source>
        <strain evidence="3">CBS 10118</strain>
    </source>
</reference>
<name>A0A1B9GD09_9TREE</name>
<dbReference type="RefSeq" id="XP_019049974.1">
    <property type="nucleotide sequence ID" value="XM_019187096.1"/>
</dbReference>